<name>Q6ZEL0_SYNY3</name>
<dbReference type="EnsemblBacteria" id="BAD01890">
    <property type="protein sequence ID" value="BAD01890"/>
    <property type="gene ID" value="BAD01890"/>
</dbReference>
<geneLocation type="plasmid" evidence="1 2">
    <name>pSYSM</name>
</geneLocation>
<sequence length="96" mass="10494">MPLNIDPTESRALAGRTLPPIINQQELLAIAIYRLAWCGAQGATIVEFPARFRVVPLVLSNDFSPPLYRQTLWNGGISKFRLISCCLAPTRGAAGQ</sequence>
<reference evidence="1 2" key="1">
    <citation type="journal article" date="2003" name="DNA Res.">
        <title>Structural analysis of four large plasmids harboring in a unicellular cyanobacterium, Synechocystis sp. PCC 6803.</title>
        <authorList>
            <person name="Kaneko T."/>
            <person name="Nakamura Y."/>
            <person name="Sasamoto S."/>
            <person name="Watanabe A."/>
            <person name="Kohara M."/>
            <person name="Matsumoto M."/>
            <person name="Shimpo S."/>
            <person name="Yamada M."/>
            <person name="Tabata S."/>
        </authorList>
    </citation>
    <scope>NUCLEOTIDE SEQUENCE [LARGE SCALE GENOMIC DNA]</scope>
    <source>
        <strain evidence="2">ATCC 27184 / PCC 6803 / Kazusa</strain>
    </source>
</reference>
<protein>
    <submittedName>
        <fullName evidence="1">Uncharacterized protein</fullName>
    </submittedName>
</protein>
<accession>Q6ZEL0</accession>
<dbReference type="EMBL" id="AP004310">
    <property type="protein sequence ID" value="BAD01890.1"/>
    <property type="molecule type" value="Genomic_DNA"/>
</dbReference>
<organism evidence="1 2">
    <name type="scientific">Synechocystis sp. (strain ATCC 27184 / PCC 6803 / Kazusa)</name>
    <dbReference type="NCBI Taxonomy" id="1111708"/>
    <lineage>
        <taxon>Bacteria</taxon>
        <taxon>Bacillati</taxon>
        <taxon>Cyanobacteriota</taxon>
        <taxon>Cyanophyceae</taxon>
        <taxon>Synechococcales</taxon>
        <taxon>Merismopediaceae</taxon>
        <taxon>Synechocystis</taxon>
    </lineage>
</organism>
<keyword evidence="2" id="KW-1185">Reference proteome</keyword>
<dbReference type="KEGG" id="syn:ssr5120"/>
<evidence type="ECO:0000313" key="2">
    <source>
        <dbReference type="Proteomes" id="UP000001425"/>
    </source>
</evidence>
<proteinExistence type="predicted"/>
<dbReference type="Proteomes" id="UP000001425">
    <property type="component" value="Plasmid pSYSM"/>
</dbReference>
<dbReference type="InParanoid" id="Q6ZEL0"/>
<keyword evidence="1" id="KW-0614">Plasmid</keyword>
<gene>
    <name evidence="1" type="ordered locus">ssr5120</name>
</gene>
<evidence type="ECO:0000313" key="1">
    <source>
        <dbReference type="EMBL" id="BAD01890.1"/>
    </source>
</evidence>
<dbReference type="AlphaFoldDB" id="Q6ZEL0"/>